<feature type="transmembrane region" description="Helical" evidence="8">
    <location>
        <begin position="16"/>
        <end position="32"/>
    </location>
</feature>
<sequence length="238" mass="25823">MNVGKFSDFRDGVRDAVPIFLGYIAVSFAFGIESSKIGMTVFQSAMTSLLNVTSAGQFSALDIIEKNGSFLELAVLQFIINLRYMLMSAALSQKLDPKVSILHRLGISYGVTDEVFGVSVLKKGGLYPMYSYGLITLSVFGWVLGTVLGAIAGQIMPQRLISCLGLAIYGMFIAIIIPDTREDKNVRMVVTFSMILSTVFAFAPFLNCISSGFRIIIITVLVAACAAVIAPVREEEDE</sequence>
<evidence type="ECO:0000256" key="2">
    <source>
        <dbReference type="ARBA" id="ARBA00010735"/>
    </source>
</evidence>
<feature type="transmembrane region" description="Helical" evidence="8">
    <location>
        <begin position="189"/>
        <end position="206"/>
    </location>
</feature>
<keyword evidence="10" id="KW-1185">Reference proteome</keyword>
<evidence type="ECO:0000256" key="3">
    <source>
        <dbReference type="ARBA" id="ARBA00022448"/>
    </source>
</evidence>
<gene>
    <name evidence="9" type="ORF">SAMN02910451_00787</name>
</gene>
<comment type="similarity">
    <text evidence="2">Belongs to the AzlC family.</text>
</comment>
<dbReference type="STRING" id="185008.bhn_I1674"/>
<keyword evidence="6 8" id="KW-1133">Transmembrane helix</keyword>
<feature type="transmembrane region" description="Helical" evidence="8">
    <location>
        <begin position="212"/>
        <end position="232"/>
    </location>
</feature>
<evidence type="ECO:0000256" key="8">
    <source>
        <dbReference type="SAM" id="Phobius"/>
    </source>
</evidence>
<evidence type="ECO:0000313" key="10">
    <source>
        <dbReference type="Proteomes" id="UP000183047"/>
    </source>
</evidence>
<evidence type="ECO:0000256" key="5">
    <source>
        <dbReference type="ARBA" id="ARBA00022692"/>
    </source>
</evidence>
<feature type="transmembrane region" description="Helical" evidence="8">
    <location>
        <begin position="132"/>
        <end position="153"/>
    </location>
</feature>
<reference evidence="10" key="1">
    <citation type="submission" date="2016-10" db="EMBL/GenBank/DDBJ databases">
        <authorList>
            <person name="Varghese N."/>
            <person name="Submissions S."/>
        </authorList>
    </citation>
    <scope>NUCLEOTIDE SEQUENCE [LARGE SCALE GENOMIC DNA]</scope>
    <source>
        <strain evidence="10">XBD2006</strain>
    </source>
</reference>
<keyword evidence="7 8" id="KW-0472">Membrane</keyword>
<dbReference type="AlphaFoldDB" id="A0A1G5BS58"/>
<dbReference type="Proteomes" id="UP000183047">
    <property type="component" value="Unassembled WGS sequence"/>
</dbReference>
<keyword evidence="3" id="KW-0813">Transport</keyword>
<name>A0A1G5BS58_9FIRM</name>
<dbReference type="Pfam" id="PF03591">
    <property type="entry name" value="AzlC"/>
    <property type="match status" value="1"/>
</dbReference>
<evidence type="ECO:0000313" key="9">
    <source>
        <dbReference type="EMBL" id="SCX93032.1"/>
    </source>
</evidence>
<dbReference type="EMBL" id="FMUR01000005">
    <property type="protein sequence ID" value="SCX93032.1"/>
    <property type="molecule type" value="Genomic_DNA"/>
</dbReference>
<organism evidence="9 10">
    <name type="scientific">Butyrivibrio hungatei</name>
    <dbReference type="NCBI Taxonomy" id="185008"/>
    <lineage>
        <taxon>Bacteria</taxon>
        <taxon>Bacillati</taxon>
        <taxon>Bacillota</taxon>
        <taxon>Clostridia</taxon>
        <taxon>Lachnospirales</taxon>
        <taxon>Lachnospiraceae</taxon>
        <taxon>Butyrivibrio</taxon>
    </lineage>
</organism>
<evidence type="ECO:0000256" key="4">
    <source>
        <dbReference type="ARBA" id="ARBA00022475"/>
    </source>
</evidence>
<protein>
    <submittedName>
        <fullName evidence="9">Predicted branched-chain amino acid permease (Azaleucine resistance)</fullName>
    </submittedName>
</protein>
<dbReference type="GO" id="GO:0005886">
    <property type="term" value="C:plasma membrane"/>
    <property type="evidence" value="ECO:0007669"/>
    <property type="project" value="UniProtKB-SubCell"/>
</dbReference>
<evidence type="ECO:0000256" key="6">
    <source>
        <dbReference type="ARBA" id="ARBA00022989"/>
    </source>
</evidence>
<dbReference type="InterPro" id="IPR011606">
    <property type="entry name" value="Brnchd-chn_aa_trnsp_permease"/>
</dbReference>
<proteinExistence type="inferred from homology"/>
<keyword evidence="5 8" id="KW-0812">Transmembrane</keyword>
<dbReference type="GO" id="GO:1903785">
    <property type="term" value="P:L-valine transmembrane transport"/>
    <property type="evidence" value="ECO:0007669"/>
    <property type="project" value="TreeGrafter"/>
</dbReference>
<accession>A0A1G5BS58</accession>
<dbReference type="OrthoDB" id="3177005at2"/>
<evidence type="ECO:0000256" key="1">
    <source>
        <dbReference type="ARBA" id="ARBA00004651"/>
    </source>
</evidence>
<feature type="transmembrane region" description="Helical" evidence="8">
    <location>
        <begin position="159"/>
        <end position="177"/>
    </location>
</feature>
<dbReference type="PANTHER" id="PTHR34979">
    <property type="entry name" value="INNER MEMBRANE PROTEIN YGAZ"/>
    <property type="match status" value="1"/>
</dbReference>
<keyword evidence="4" id="KW-1003">Cell membrane</keyword>
<comment type="subcellular location">
    <subcellularLocation>
        <location evidence="1">Cell membrane</location>
        <topology evidence="1">Multi-pass membrane protein</topology>
    </subcellularLocation>
</comment>
<dbReference type="PANTHER" id="PTHR34979:SF1">
    <property type="entry name" value="INNER MEMBRANE PROTEIN YGAZ"/>
    <property type="match status" value="1"/>
</dbReference>
<dbReference type="RefSeq" id="WP_074461543.1">
    <property type="nucleotide sequence ID" value="NZ_FMUR01000005.1"/>
</dbReference>
<evidence type="ECO:0000256" key="7">
    <source>
        <dbReference type="ARBA" id="ARBA00023136"/>
    </source>
</evidence>